<dbReference type="EMBL" id="AFAY01000051">
    <property type="protein sequence ID" value="EGF08280.1"/>
    <property type="molecule type" value="Genomic_DNA"/>
</dbReference>
<dbReference type="Proteomes" id="UP000004105">
    <property type="component" value="Unassembled WGS sequence"/>
</dbReference>
<name>F2BFT1_9NEIS</name>
<proteinExistence type="predicted"/>
<evidence type="ECO:0000256" key="1">
    <source>
        <dbReference type="SAM" id="MobiDB-lite"/>
    </source>
</evidence>
<protein>
    <submittedName>
        <fullName evidence="2">Uncharacterized protein</fullName>
    </submittedName>
</protein>
<organism evidence="2 3">
    <name type="scientific">Neisseria bacilliformis ATCC BAA-1200</name>
    <dbReference type="NCBI Taxonomy" id="888742"/>
    <lineage>
        <taxon>Bacteria</taxon>
        <taxon>Pseudomonadati</taxon>
        <taxon>Pseudomonadota</taxon>
        <taxon>Betaproteobacteria</taxon>
        <taxon>Neisseriales</taxon>
        <taxon>Neisseriaceae</taxon>
        <taxon>Neisseria</taxon>
    </lineage>
</organism>
<evidence type="ECO:0000313" key="2">
    <source>
        <dbReference type="EMBL" id="EGF08280.1"/>
    </source>
</evidence>
<sequence length="67" mass="7406">MCRPKATHAFSAASQNPCRPQTPKPRAWLRHTPYGWFDIAQQAADFGHRGRVCGASHARGFGRSEAV</sequence>
<comment type="caution">
    <text evidence="2">The sequence shown here is derived from an EMBL/GenBank/DDBJ whole genome shotgun (WGS) entry which is preliminary data.</text>
</comment>
<keyword evidence="3" id="KW-1185">Reference proteome</keyword>
<reference evidence="2 3" key="1">
    <citation type="submission" date="2011-02" db="EMBL/GenBank/DDBJ databases">
        <authorList>
            <person name="Muzny D."/>
            <person name="Qin X."/>
            <person name="Deng J."/>
            <person name="Jiang H."/>
            <person name="Liu Y."/>
            <person name="Qu J."/>
            <person name="Song X.-Z."/>
            <person name="Zhang L."/>
            <person name="Thornton R."/>
            <person name="Coyle M."/>
            <person name="Francisco L."/>
            <person name="Jackson L."/>
            <person name="Javaid M."/>
            <person name="Korchina V."/>
            <person name="Kovar C."/>
            <person name="Mata R."/>
            <person name="Mathew T."/>
            <person name="Ngo R."/>
            <person name="Nguyen L."/>
            <person name="Nguyen N."/>
            <person name="Okwuonu G."/>
            <person name="Ongeri F."/>
            <person name="Pham C."/>
            <person name="Simmons D."/>
            <person name="Wilczek-Boney K."/>
            <person name="Hale W."/>
            <person name="Jakkamsetti A."/>
            <person name="Pham P."/>
            <person name="Ruth R."/>
            <person name="San Lucas F."/>
            <person name="Warren J."/>
            <person name="Zhang J."/>
            <person name="Zhao Z."/>
            <person name="Zhou C."/>
            <person name="Zhu D."/>
            <person name="Lee S."/>
            <person name="Bess C."/>
            <person name="Blankenburg K."/>
            <person name="Forbes L."/>
            <person name="Fu Q."/>
            <person name="Gubbala S."/>
            <person name="Hirani K."/>
            <person name="Jayaseelan J.C."/>
            <person name="Lara F."/>
            <person name="Munidasa M."/>
            <person name="Palculict T."/>
            <person name="Patil S."/>
            <person name="Pu L.-L."/>
            <person name="Saada N."/>
            <person name="Tang L."/>
            <person name="Weissenberger G."/>
            <person name="Zhu Y."/>
            <person name="Hemphill L."/>
            <person name="Shang Y."/>
            <person name="Youmans B."/>
            <person name="Ayvaz T."/>
            <person name="Ross M."/>
            <person name="Santibanez J."/>
            <person name="Aqrawi P."/>
            <person name="Gross S."/>
            <person name="Joshi V."/>
            <person name="Fowler G."/>
            <person name="Nazareth L."/>
            <person name="Reid J."/>
            <person name="Worley K."/>
            <person name="Petrosino J."/>
            <person name="Highlander S."/>
            <person name="Gibbs R."/>
        </authorList>
    </citation>
    <scope>NUCLEOTIDE SEQUENCE [LARGE SCALE GENOMIC DNA]</scope>
    <source>
        <strain evidence="2 3">ATCC BAA-1200</strain>
    </source>
</reference>
<feature type="region of interest" description="Disordered" evidence="1">
    <location>
        <begin position="1"/>
        <end position="24"/>
    </location>
</feature>
<accession>F2BFT1</accession>
<evidence type="ECO:0000313" key="3">
    <source>
        <dbReference type="Proteomes" id="UP000004105"/>
    </source>
</evidence>
<dbReference type="HOGENOM" id="CLU_2807961_0_0_4"/>
<gene>
    <name evidence="2" type="ORF">HMPREF9123_2588</name>
</gene>
<dbReference type="AlphaFoldDB" id="F2BFT1"/>